<evidence type="ECO:0000313" key="3">
    <source>
        <dbReference type="EMBL" id="GIJ71806.1"/>
    </source>
</evidence>
<dbReference type="Proteomes" id="UP000635606">
    <property type="component" value="Unassembled WGS sequence"/>
</dbReference>
<dbReference type="EMBL" id="BOPH01000090">
    <property type="protein sequence ID" value="GIJ71806.1"/>
    <property type="molecule type" value="Genomic_DNA"/>
</dbReference>
<accession>A0A8J3ZY73</accession>
<dbReference type="RefSeq" id="WP_203931667.1">
    <property type="nucleotide sequence ID" value="NZ_BOPH01000090.1"/>
</dbReference>
<comment type="similarity">
    <text evidence="1">Belongs to the YciI family.</text>
</comment>
<protein>
    <recommendedName>
        <fullName evidence="2">YCII-related domain-containing protein</fullName>
    </recommendedName>
</protein>
<dbReference type="InterPro" id="IPR005545">
    <property type="entry name" value="YCII"/>
</dbReference>
<sequence length="87" mass="9043">MTRYAILVYSSADPIRLFTLAGFAFPFGATAISIRGDVVSAGPFHAGHPAAAGFFVVEAPDLDVVLAIARADPATRDGGVEVRPLVD</sequence>
<dbReference type="InterPro" id="IPR011008">
    <property type="entry name" value="Dimeric_a/b-barrel"/>
</dbReference>
<proteinExistence type="inferred from homology"/>
<evidence type="ECO:0000256" key="1">
    <source>
        <dbReference type="ARBA" id="ARBA00007689"/>
    </source>
</evidence>
<feature type="domain" description="YCII-related" evidence="2">
    <location>
        <begin position="38"/>
        <end position="86"/>
    </location>
</feature>
<evidence type="ECO:0000259" key="2">
    <source>
        <dbReference type="Pfam" id="PF03795"/>
    </source>
</evidence>
<evidence type="ECO:0000313" key="4">
    <source>
        <dbReference type="Proteomes" id="UP000635606"/>
    </source>
</evidence>
<dbReference type="Gene3D" id="3.30.70.1060">
    <property type="entry name" value="Dimeric alpha+beta barrel"/>
    <property type="match status" value="1"/>
</dbReference>
<dbReference type="SUPFAM" id="SSF54909">
    <property type="entry name" value="Dimeric alpha+beta barrel"/>
    <property type="match status" value="1"/>
</dbReference>
<dbReference type="AlphaFoldDB" id="A0A8J3ZY73"/>
<gene>
    <name evidence="3" type="ORF">Voc01_067230</name>
</gene>
<keyword evidence="4" id="KW-1185">Reference proteome</keyword>
<organism evidence="3 4">
    <name type="scientific">Virgisporangium ochraceum</name>
    <dbReference type="NCBI Taxonomy" id="65505"/>
    <lineage>
        <taxon>Bacteria</taxon>
        <taxon>Bacillati</taxon>
        <taxon>Actinomycetota</taxon>
        <taxon>Actinomycetes</taxon>
        <taxon>Micromonosporales</taxon>
        <taxon>Micromonosporaceae</taxon>
        <taxon>Virgisporangium</taxon>
    </lineage>
</organism>
<name>A0A8J3ZY73_9ACTN</name>
<reference evidence="3" key="1">
    <citation type="submission" date="2021-01" db="EMBL/GenBank/DDBJ databases">
        <title>Whole genome shotgun sequence of Virgisporangium ochraceum NBRC 16418.</title>
        <authorList>
            <person name="Komaki H."/>
            <person name="Tamura T."/>
        </authorList>
    </citation>
    <scope>NUCLEOTIDE SEQUENCE</scope>
    <source>
        <strain evidence="3">NBRC 16418</strain>
    </source>
</reference>
<comment type="caution">
    <text evidence="3">The sequence shown here is derived from an EMBL/GenBank/DDBJ whole genome shotgun (WGS) entry which is preliminary data.</text>
</comment>
<dbReference type="Pfam" id="PF03795">
    <property type="entry name" value="YCII"/>
    <property type="match status" value="1"/>
</dbReference>